<dbReference type="InterPro" id="IPR027417">
    <property type="entry name" value="P-loop_NTPase"/>
</dbReference>
<feature type="domain" description="ABC transporter" evidence="4">
    <location>
        <begin position="5"/>
        <end position="235"/>
    </location>
</feature>
<proteinExistence type="predicted"/>
<dbReference type="InterPro" id="IPR012340">
    <property type="entry name" value="NA-bd_OB-fold"/>
</dbReference>
<reference evidence="5" key="1">
    <citation type="submission" date="2022-06" db="EMBL/GenBank/DDBJ databases">
        <title>Alkalicoccobacillus porphyridii sp. nov., isolated from a marine red alga, Porphyridium purpureum and reclassification of Shouchella plakortidis and Shouchella gibsonii as Alkalicoccobacillus plakortidis comb. nov. and Alkalicoccobacillus gibsonii comb. nov.</title>
        <authorList>
            <person name="Kim K.H."/>
            <person name="Lee J.K."/>
            <person name="Han D.M."/>
            <person name="Baek J.H."/>
            <person name="Jeon C.O."/>
        </authorList>
    </citation>
    <scope>NUCLEOTIDE SEQUENCE</scope>
    <source>
        <strain evidence="5">DSM 19153</strain>
    </source>
</reference>
<dbReference type="PANTHER" id="PTHR43875:SF1">
    <property type="entry name" value="OSMOPROTECTIVE COMPOUNDS UPTAKE ATP-BINDING PROTEIN GGTA"/>
    <property type="match status" value="1"/>
</dbReference>
<dbReference type="Gene3D" id="3.40.50.300">
    <property type="entry name" value="P-loop containing nucleotide triphosphate hydrolases"/>
    <property type="match status" value="1"/>
</dbReference>
<dbReference type="InterPro" id="IPR003593">
    <property type="entry name" value="AAA+_ATPase"/>
</dbReference>
<evidence type="ECO:0000256" key="1">
    <source>
        <dbReference type="ARBA" id="ARBA00022448"/>
    </source>
</evidence>
<dbReference type="EMBL" id="JAMQJY010000001">
    <property type="protein sequence ID" value="MCM2676331.1"/>
    <property type="molecule type" value="Genomic_DNA"/>
</dbReference>
<keyword evidence="1" id="KW-0813">Transport</keyword>
<gene>
    <name evidence="5" type="ORF">NDM98_13065</name>
</gene>
<dbReference type="Pfam" id="PF08402">
    <property type="entry name" value="TOBE_2"/>
    <property type="match status" value="1"/>
</dbReference>
<dbReference type="PROSITE" id="PS50893">
    <property type="entry name" value="ABC_TRANSPORTER_2"/>
    <property type="match status" value="1"/>
</dbReference>
<keyword evidence="2" id="KW-0547">Nucleotide-binding</keyword>
<evidence type="ECO:0000313" key="5">
    <source>
        <dbReference type="EMBL" id="MCM2676331.1"/>
    </source>
</evidence>
<sequence length="364" mass="40361">MSVAIHIDKVVKKYEDHTVINGLSLTIKPGELFTLLGPSGCGKTTLLRMIIGFNSIEGGAIKVDDQVINTIPVNKRKMGMVFQNYAIFPHMTVEENIAFGLKAQNVDKKNMQSRINEMMKVVRIEDHHAKKPDKLSGGQQQRVALARALVINPKVLLMDEPLSNLDAKLRVEMRNAIKEIQQEVGITTVYVTHDQEEALAISDRIAVMNKGIIQQIGKPENIYLRPNNLFVAQFIGTSNVVKGIVEKHQDGNYVVFNDGYREKLNNLVDTVKVGQQVLASVRPQEFVVTTDTSAIAGVVDKTMFLGINTHYFITLTSGEKVEVVQNIEDHAIIPEGTAVHLKVKPKLINVFDAASEMTLIKAGE</sequence>
<dbReference type="Gene3D" id="2.40.50.100">
    <property type="match status" value="1"/>
</dbReference>
<dbReference type="PROSITE" id="PS00211">
    <property type="entry name" value="ABC_TRANSPORTER_1"/>
    <property type="match status" value="1"/>
</dbReference>
<comment type="caution">
    <text evidence="5">The sequence shown here is derived from an EMBL/GenBank/DDBJ whole genome shotgun (WGS) entry which is preliminary data.</text>
</comment>
<dbReference type="InterPro" id="IPR003439">
    <property type="entry name" value="ABC_transporter-like_ATP-bd"/>
</dbReference>
<evidence type="ECO:0000256" key="2">
    <source>
        <dbReference type="ARBA" id="ARBA00022741"/>
    </source>
</evidence>
<keyword evidence="6" id="KW-1185">Reference proteome</keyword>
<dbReference type="PANTHER" id="PTHR43875">
    <property type="entry name" value="MALTODEXTRIN IMPORT ATP-BINDING PROTEIN MSMX"/>
    <property type="match status" value="1"/>
</dbReference>
<dbReference type="SUPFAM" id="SSF50331">
    <property type="entry name" value="MOP-like"/>
    <property type="match status" value="1"/>
</dbReference>
<evidence type="ECO:0000256" key="3">
    <source>
        <dbReference type="ARBA" id="ARBA00022840"/>
    </source>
</evidence>
<evidence type="ECO:0000259" key="4">
    <source>
        <dbReference type="PROSITE" id="PS50893"/>
    </source>
</evidence>
<dbReference type="InterPro" id="IPR013611">
    <property type="entry name" value="Transp-assoc_OB_typ2"/>
</dbReference>
<dbReference type="RefSeq" id="WP_251608318.1">
    <property type="nucleotide sequence ID" value="NZ_JAMQJY010000001.1"/>
</dbReference>
<dbReference type="Proteomes" id="UP001203665">
    <property type="component" value="Unassembled WGS sequence"/>
</dbReference>
<name>A0ABT0XKB7_9BACI</name>
<dbReference type="SUPFAM" id="SSF52540">
    <property type="entry name" value="P-loop containing nucleoside triphosphate hydrolases"/>
    <property type="match status" value="1"/>
</dbReference>
<dbReference type="GO" id="GO:0005524">
    <property type="term" value="F:ATP binding"/>
    <property type="evidence" value="ECO:0007669"/>
    <property type="project" value="UniProtKB-KW"/>
</dbReference>
<keyword evidence="3 5" id="KW-0067">ATP-binding</keyword>
<dbReference type="SMART" id="SM00382">
    <property type="entry name" value="AAA"/>
    <property type="match status" value="1"/>
</dbReference>
<accession>A0ABT0XKB7</accession>
<dbReference type="InterPro" id="IPR017871">
    <property type="entry name" value="ABC_transporter-like_CS"/>
</dbReference>
<evidence type="ECO:0000313" key="6">
    <source>
        <dbReference type="Proteomes" id="UP001203665"/>
    </source>
</evidence>
<dbReference type="Gene3D" id="2.40.50.140">
    <property type="entry name" value="Nucleic acid-binding proteins"/>
    <property type="match status" value="1"/>
</dbReference>
<organism evidence="5 6">
    <name type="scientific">Alkalicoccobacillus plakortidis</name>
    <dbReference type="NCBI Taxonomy" id="444060"/>
    <lineage>
        <taxon>Bacteria</taxon>
        <taxon>Bacillati</taxon>
        <taxon>Bacillota</taxon>
        <taxon>Bacilli</taxon>
        <taxon>Bacillales</taxon>
        <taxon>Bacillaceae</taxon>
        <taxon>Alkalicoccobacillus</taxon>
    </lineage>
</organism>
<protein>
    <submittedName>
        <fullName evidence="5">ABC transporter ATP-binding protein</fullName>
    </submittedName>
</protein>
<dbReference type="InterPro" id="IPR008995">
    <property type="entry name" value="Mo/tungstate-bd_C_term_dom"/>
</dbReference>
<dbReference type="InterPro" id="IPR047641">
    <property type="entry name" value="ABC_transpr_MalK/UgpC-like"/>
</dbReference>
<dbReference type="Pfam" id="PF00005">
    <property type="entry name" value="ABC_tran"/>
    <property type="match status" value="1"/>
</dbReference>